<feature type="region of interest" description="Disordered" evidence="1">
    <location>
        <begin position="198"/>
        <end position="221"/>
    </location>
</feature>
<feature type="compositionally biased region" description="Low complexity" evidence="1">
    <location>
        <begin position="121"/>
        <end position="137"/>
    </location>
</feature>
<reference evidence="2 3" key="1">
    <citation type="journal article" date="2010" name="Nature">
        <title>Genome sequencing and analysis of the model grass Brachypodium distachyon.</title>
        <authorList>
            <consortium name="International Brachypodium Initiative"/>
        </authorList>
    </citation>
    <scope>NUCLEOTIDE SEQUENCE [LARGE SCALE GENOMIC DNA]</scope>
    <source>
        <strain evidence="2 3">Bd21</strain>
    </source>
</reference>
<evidence type="ECO:0000313" key="3">
    <source>
        <dbReference type="EnsemblPlants" id="KQK03739"/>
    </source>
</evidence>
<feature type="compositionally biased region" description="Basic residues" evidence="1">
    <location>
        <begin position="147"/>
        <end position="158"/>
    </location>
</feature>
<name>A0A0Q3ICX6_BRADI</name>
<dbReference type="AlphaFoldDB" id="A0A0Q3ICX6"/>
<evidence type="ECO:0000256" key="1">
    <source>
        <dbReference type="SAM" id="MobiDB-lite"/>
    </source>
</evidence>
<proteinExistence type="predicted"/>
<feature type="region of interest" description="Disordered" evidence="1">
    <location>
        <begin position="121"/>
        <end position="175"/>
    </location>
</feature>
<keyword evidence="4" id="KW-1185">Reference proteome</keyword>
<organism evidence="2">
    <name type="scientific">Brachypodium distachyon</name>
    <name type="common">Purple false brome</name>
    <name type="synonym">Trachynia distachya</name>
    <dbReference type="NCBI Taxonomy" id="15368"/>
    <lineage>
        <taxon>Eukaryota</taxon>
        <taxon>Viridiplantae</taxon>
        <taxon>Streptophyta</taxon>
        <taxon>Embryophyta</taxon>
        <taxon>Tracheophyta</taxon>
        <taxon>Spermatophyta</taxon>
        <taxon>Magnoliopsida</taxon>
        <taxon>Liliopsida</taxon>
        <taxon>Poales</taxon>
        <taxon>Poaceae</taxon>
        <taxon>BOP clade</taxon>
        <taxon>Pooideae</taxon>
        <taxon>Stipodae</taxon>
        <taxon>Brachypodieae</taxon>
        <taxon>Brachypodium</taxon>
    </lineage>
</organism>
<gene>
    <name evidence="2" type="ORF">BRADI_2g09566v3</name>
</gene>
<feature type="region of interest" description="Disordered" evidence="1">
    <location>
        <begin position="61"/>
        <end position="92"/>
    </location>
</feature>
<evidence type="ECO:0000313" key="4">
    <source>
        <dbReference type="Proteomes" id="UP000008810"/>
    </source>
</evidence>
<feature type="compositionally biased region" description="Basic residues" evidence="1">
    <location>
        <begin position="71"/>
        <end position="83"/>
    </location>
</feature>
<dbReference type="EnsemblPlants" id="KQK03739">
    <property type="protein sequence ID" value="KQK03739"/>
    <property type="gene ID" value="BRADI_2g09566v3"/>
</dbReference>
<evidence type="ECO:0000313" key="2">
    <source>
        <dbReference type="EMBL" id="KQK03739.1"/>
    </source>
</evidence>
<sequence length="221" mass="23067">MAALLRGEQRAAAAWPRGGGAAVVSGAGQRVRRGGAGQRAHGDWRGEGRIGAGQWATAACPCHRGEDAKPTKSRRWHGGRRRPPPPPVPAFRAARKPALCLPSRPRSRFLLPLPFSRSLSPVPSLTAPPLLPSSNSSGARRLEDLQRRRRIHRPRPRRGSGTEATGSGLSSPPARVLLPRAPAAAAAEDHGAVVLGGLAPAPPTLPAVGSGAPDVKQCHIS</sequence>
<accession>A0A0Q3ICX6</accession>
<dbReference type="EMBL" id="CM000881">
    <property type="protein sequence ID" value="KQK03739.1"/>
    <property type="molecule type" value="Genomic_DNA"/>
</dbReference>
<protein>
    <submittedName>
        <fullName evidence="2 3">Uncharacterized protein</fullName>
    </submittedName>
</protein>
<dbReference type="Proteomes" id="UP000008810">
    <property type="component" value="Chromosome 2"/>
</dbReference>
<dbReference type="InParanoid" id="A0A0Q3ICX6"/>
<dbReference type="Gramene" id="KQK03739">
    <property type="protein sequence ID" value="KQK03739"/>
    <property type="gene ID" value="BRADI_2g09566v3"/>
</dbReference>
<reference evidence="3" key="3">
    <citation type="submission" date="2018-08" db="UniProtKB">
        <authorList>
            <consortium name="EnsemblPlants"/>
        </authorList>
    </citation>
    <scope>IDENTIFICATION</scope>
    <source>
        <strain evidence="3">cv. Bd21</strain>
    </source>
</reference>
<reference evidence="2" key="2">
    <citation type="submission" date="2017-06" db="EMBL/GenBank/DDBJ databases">
        <title>WGS assembly of Brachypodium distachyon.</title>
        <authorList>
            <consortium name="The International Brachypodium Initiative"/>
            <person name="Lucas S."/>
            <person name="Harmon-Smith M."/>
            <person name="Lail K."/>
            <person name="Tice H."/>
            <person name="Grimwood J."/>
            <person name="Bruce D."/>
            <person name="Barry K."/>
            <person name="Shu S."/>
            <person name="Lindquist E."/>
            <person name="Wang M."/>
            <person name="Pitluck S."/>
            <person name="Vogel J.P."/>
            <person name="Garvin D.F."/>
            <person name="Mockler T.C."/>
            <person name="Schmutz J."/>
            <person name="Rokhsar D."/>
            <person name="Bevan M.W."/>
        </authorList>
    </citation>
    <scope>NUCLEOTIDE SEQUENCE</scope>
    <source>
        <strain evidence="2">Bd21</strain>
    </source>
</reference>